<dbReference type="Pfam" id="PF00005">
    <property type="entry name" value="ABC_tran"/>
    <property type="match status" value="1"/>
</dbReference>
<evidence type="ECO:0000256" key="6">
    <source>
        <dbReference type="ARBA" id="ARBA00023136"/>
    </source>
</evidence>
<keyword evidence="2 7" id="KW-0813">Transport</keyword>
<feature type="transmembrane region" description="Helical" evidence="7">
    <location>
        <begin position="139"/>
        <end position="163"/>
    </location>
</feature>
<evidence type="ECO:0000259" key="9">
    <source>
        <dbReference type="PROSITE" id="PS50928"/>
    </source>
</evidence>
<evidence type="ECO:0000256" key="7">
    <source>
        <dbReference type="RuleBase" id="RU363032"/>
    </source>
</evidence>
<dbReference type="SUPFAM" id="SSF161098">
    <property type="entry name" value="MetI-like"/>
    <property type="match status" value="1"/>
</dbReference>
<evidence type="ECO:0000313" key="11">
    <source>
        <dbReference type="Proteomes" id="UP000823918"/>
    </source>
</evidence>
<reference evidence="10" key="2">
    <citation type="submission" date="2021-04" db="EMBL/GenBank/DDBJ databases">
        <authorList>
            <person name="Gilroy R."/>
        </authorList>
    </citation>
    <scope>NUCLEOTIDE SEQUENCE</scope>
    <source>
        <strain evidence="10">5933</strain>
    </source>
</reference>
<gene>
    <name evidence="10" type="ORF">H9698_07315</name>
</gene>
<keyword evidence="6 7" id="KW-0472">Membrane</keyword>
<dbReference type="PROSITE" id="PS50928">
    <property type="entry name" value="ABC_TM1"/>
    <property type="match status" value="1"/>
</dbReference>
<dbReference type="InterPro" id="IPR017871">
    <property type="entry name" value="ABC_transporter-like_CS"/>
</dbReference>
<dbReference type="PANTHER" id="PTHR30151">
    <property type="entry name" value="ALKANE SULFONATE ABC TRANSPORTER-RELATED, MEMBRANE SUBUNIT"/>
    <property type="match status" value="1"/>
</dbReference>
<organism evidence="10 11">
    <name type="scientific">Candidatus Ruthenibacterium merdavium</name>
    <dbReference type="NCBI Taxonomy" id="2838752"/>
    <lineage>
        <taxon>Bacteria</taxon>
        <taxon>Bacillati</taxon>
        <taxon>Bacillota</taxon>
        <taxon>Clostridia</taxon>
        <taxon>Eubacteriales</taxon>
        <taxon>Oscillospiraceae</taxon>
        <taxon>Ruthenibacterium</taxon>
    </lineage>
</organism>
<sequence length="478" mass="52178">MQMRHLSEARCPVMISIMERKRKQWFQTAAAVCFWLFVWQAAAFAVGQDLLLVSPFAVLKALAALLVEPQTWMTAAQTTLRVALGFFGGMILGTMLAAAAFCISAVKILLLPFMRTVRSIPLASFVILALLWLKNAGNLSVLISFLMVFPLVYANVLSGIESVGKELPEMARVFRFSKGKTLRYLYLPAAAPHFFAACEVGIGLSFKSGIAAELIGITAGSIGERLYEAKLLFSTADLFAWTLLIVVLSFLCEKLVLVLGRMVFRYVLKVTKGRQQSPSFGEPQVIAAQEAALSYESEMILNGVSIEVAPGRCICVTAPSGKGKTTLLHVLLGLKKADAGQIAALRWSALFQEDRLLEDLSAVDNIALVSGLCEKELLKELFLVGIEQEQALRPVKELSGGQRRRAAILRAMLADGAQGIVMDEPFKGLDAQAKERTAASVLRLQAGRAMLVMTHDVNDANLLNGELKEWADLEVKKN</sequence>
<keyword evidence="10" id="KW-0067">ATP-binding</keyword>
<dbReference type="GO" id="GO:0005886">
    <property type="term" value="C:plasma membrane"/>
    <property type="evidence" value="ECO:0007669"/>
    <property type="project" value="UniProtKB-SubCell"/>
</dbReference>
<accession>A0A9D2Q816</accession>
<dbReference type="EMBL" id="DWWA01000037">
    <property type="protein sequence ID" value="HJC72585.1"/>
    <property type="molecule type" value="Genomic_DNA"/>
</dbReference>
<keyword evidence="5 7" id="KW-1133">Transmembrane helix</keyword>
<protein>
    <submittedName>
        <fullName evidence="10">ATP-binding cassette domain-containing protein</fullName>
    </submittedName>
</protein>
<feature type="domain" description="ABC transmembrane type-1" evidence="9">
    <location>
        <begin position="71"/>
        <end position="256"/>
    </location>
</feature>
<feature type="transmembrane region" description="Helical" evidence="7">
    <location>
        <begin position="238"/>
        <end position="264"/>
    </location>
</feature>
<dbReference type="PANTHER" id="PTHR30151:SF0">
    <property type="entry name" value="ABC TRANSPORTER PERMEASE PROTEIN MJ0413-RELATED"/>
    <property type="match status" value="1"/>
</dbReference>
<keyword evidence="4 7" id="KW-0812">Transmembrane</keyword>
<evidence type="ECO:0000313" key="10">
    <source>
        <dbReference type="EMBL" id="HJC72585.1"/>
    </source>
</evidence>
<dbReference type="Gene3D" id="3.40.50.300">
    <property type="entry name" value="P-loop containing nucleotide triphosphate hydrolases"/>
    <property type="match status" value="1"/>
</dbReference>
<evidence type="ECO:0000256" key="4">
    <source>
        <dbReference type="ARBA" id="ARBA00022692"/>
    </source>
</evidence>
<evidence type="ECO:0000259" key="8">
    <source>
        <dbReference type="PROSITE" id="PS50893"/>
    </source>
</evidence>
<dbReference type="Gene3D" id="1.10.3720.10">
    <property type="entry name" value="MetI-like"/>
    <property type="match status" value="1"/>
</dbReference>
<dbReference type="PROSITE" id="PS00211">
    <property type="entry name" value="ABC_TRANSPORTER_1"/>
    <property type="match status" value="1"/>
</dbReference>
<proteinExistence type="inferred from homology"/>
<comment type="similarity">
    <text evidence="7">Belongs to the binding-protein-dependent transport system permease family.</text>
</comment>
<evidence type="ECO:0000256" key="3">
    <source>
        <dbReference type="ARBA" id="ARBA00022475"/>
    </source>
</evidence>
<name>A0A9D2Q816_9FIRM</name>
<dbReference type="InterPro" id="IPR000515">
    <property type="entry name" value="MetI-like"/>
</dbReference>
<keyword evidence="3" id="KW-1003">Cell membrane</keyword>
<reference evidence="10" key="1">
    <citation type="journal article" date="2021" name="PeerJ">
        <title>Extensive microbial diversity within the chicken gut microbiome revealed by metagenomics and culture.</title>
        <authorList>
            <person name="Gilroy R."/>
            <person name="Ravi A."/>
            <person name="Getino M."/>
            <person name="Pursley I."/>
            <person name="Horton D.L."/>
            <person name="Alikhan N.F."/>
            <person name="Baker D."/>
            <person name="Gharbi K."/>
            <person name="Hall N."/>
            <person name="Watson M."/>
            <person name="Adriaenssens E.M."/>
            <person name="Foster-Nyarko E."/>
            <person name="Jarju S."/>
            <person name="Secka A."/>
            <person name="Antonio M."/>
            <person name="Oren A."/>
            <person name="Chaudhuri R.R."/>
            <person name="La Ragione R."/>
            <person name="Hildebrand F."/>
            <person name="Pallen M.J."/>
        </authorList>
    </citation>
    <scope>NUCLEOTIDE SEQUENCE</scope>
    <source>
        <strain evidence="10">5933</strain>
    </source>
</reference>
<dbReference type="AlphaFoldDB" id="A0A9D2Q816"/>
<evidence type="ECO:0000256" key="5">
    <source>
        <dbReference type="ARBA" id="ARBA00022989"/>
    </source>
</evidence>
<feature type="transmembrane region" description="Helical" evidence="7">
    <location>
        <begin position="184"/>
        <end position="206"/>
    </location>
</feature>
<keyword evidence="10" id="KW-0547">Nucleotide-binding</keyword>
<comment type="caution">
    <text evidence="10">The sequence shown here is derived from an EMBL/GenBank/DDBJ whole genome shotgun (WGS) entry which is preliminary data.</text>
</comment>
<feature type="transmembrane region" description="Helical" evidence="7">
    <location>
        <begin position="117"/>
        <end position="133"/>
    </location>
</feature>
<evidence type="ECO:0000256" key="2">
    <source>
        <dbReference type="ARBA" id="ARBA00022448"/>
    </source>
</evidence>
<comment type="subcellular location">
    <subcellularLocation>
        <location evidence="1 7">Cell membrane</location>
        <topology evidence="1 7">Multi-pass membrane protein</topology>
    </subcellularLocation>
</comment>
<dbReference type="GO" id="GO:0055085">
    <property type="term" value="P:transmembrane transport"/>
    <property type="evidence" value="ECO:0007669"/>
    <property type="project" value="InterPro"/>
</dbReference>
<dbReference type="GO" id="GO:0005524">
    <property type="term" value="F:ATP binding"/>
    <property type="evidence" value="ECO:0007669"/>
    <property type="project" value="UniProtKB-KW"/>
</dbReference>
<dbReference type="Pfam" id="PF00528">
    <property type="entry name" value="BPD_transp_1"/>
    <property type="match status" value="1"/>
</dbReference>
<dbReference type="PROSITE" id="PS50893">
    <property type="entry name" value="ABC_TRANSPORTER_2"/>
    <property type="match status" value="1"/>
</dbReference>
<evidence type="ECO:0000256" key="1">
    <source>
        <dbReference type="ARBA" id="ARBA00004651"/>
    </source>
</evidence>
<dbReference type="InterPro" id="IPR027417">
    <property type="entry name" value="P-loop_NTPase"/>
</dbReference>
<dbReference type="SUPFAM" id="SSF52540">
    <property type="entry name" value="P-loop containing nucleoside triphosphate hydrolases"/>
    <property type="match status" value="1"/>
</dbReference>
<dbReference type="Proteomes" id="UP000823918">
    <property type="component" value="Unassembled WGS sequence"/>
</dbReference>
<feature type="domain" description="ABC transporter" evidence="8">
    <location>
        <begin position="286"/>
        <end position="475"/>
    </location>
</feature>
<dbReference type="InterPro" id="IPR003439">
    <property type="entry name" value="ABC_transporter-like_ATP-bd"/>
</dbReference>
<dbReference type="CDD" id="cd06261">
    <property type="entry name" value="TM_PBP2"/>
    <property type="match status" value="1"/>
</dbReference>
<dbReference type="GO" id="GO:0016887">
    <property type="term" value="F:ATP hydrolysis activity"/>
    <property type="evidence" value="ECO:0007669"/>
    <property type="project" value="InterPro"/>
</dbReference>
<dbReference type="InterPro" id="IPR035906">
    <property type="entry name" value="MetI-like_sf"/>
</dbReference>
<feature type="transmembrane region" description="Helical" evidence="7">
    <location>
        <begin position="82"/>
        <end position="110"/>
    </location>
</feature>